<keyword evidence="1" id="KW-0443">Lipid metabolism</keyword>
<dbReference type="SUPFAM" id="SSF52151">
    <property type="entry name" value="FabD/lysophospholipase-like"/>
    <property type="match status" value="1"/>
</dbReference>
<dbReference type="AlphaFoldDB" id="A0A074SPM6"/>
<dbReference type="Proteomes" id="UP000027456">
    <property type="component" value="Unassembled WGS sequence"/>
</dbReference>
<dbReference type="Gene3D" id="3.40.1090.10">
    <property type="entry name" value="Cytosolic phospholipase A2 catalytic domain"/>
    <property type="match status" value="1"/>
</dbReference>
<dbReference type="InterPro" id="IPR053137">
    <property type="entry name" value="NLR-like"/>
</dbReference>
<protein>
    <submittedName>
        <fullName evidence="5">Nephrocystin-3 protein</fullName>
    </submittedName>
</protein>
<dbReference type="STRING" id="1423351.A0A074SPM6"/>
<accession>A0A074SPM6</accession>
<feature type="short sequence motif" description="DGA/G" evidence="2">
    <location>
        <begin position="185"/>
        <end position="187"/>
    </location>
</feature>
<dbReference type="PANTHER" id="PTHR46082">
    <property type="entry name" value="ATP/GTP-BINDING PROTEIN-RELATED"/>
    <property type="match status" value="1"/>
</dbReference>
<gene>
    <name evidence="5" type="ORF">V565_052670</name>
</gene>
<evidence type="ECO:0000256" key="3">
    <source>
        <dbReference type="SAM" id="Phobius"/>
    </source>
</evidence>
<keyword evidence="3" id="KW-0472">Membrane</keyword>
<dbReference type="Gene3D" id="1.25.40.10">
    <property type="entry name" value="Tetratricopeptide repeat domain"/>
    <property type="match status" value="2"/>
</dbReference>
<sequence>MSTKDGGGVSGLSSLVILQELMKRVQTQLGLPDVPRPCEMFDLMAGTGTGGIIAVLLGRLELRVENAIEAYQDIIREGFSESKYLSGETYKATNMENAIKLVVERYTGQVNTMMINSGRCQTFVCAMQAENMTAGIPTLIRTYTVPDNDGPKCTIVQALRATTAMMGYFKPVIIDHSGAQTTYVDGGVGTNNPTAHMLDEAGRIFLDQSVSCVVSIGAGHLHPIGIRSRDLGARIAKDTERVAQEMARRFQNTTDMYSRFNVEQGLQDIGPTDWEKMPEVVMHSRQYMRMFDVDKRLTQTAKALVKAEVSVPATLLSGIIPATEAVKTFRDCPLPSPAFVGQKDALTQMENSFWDGVEGRHVFVLYGLGGGGKTQLALKFAQIHRNKFSEAFCIDATSVNTIESDLASLAAAKKLGKHYVIAIKWLASRQERWLLILNNADDTSLDLKRYFPPCSHGDVLITTRNRQLINYTQGPKAHRQLAQMGLEDGKRLLLRTSQVAEDEANDKVAEAIVNELGSLALAIAQAGAYICVHQCSLDSYLDMYRTYRGELLEQYKHLTPKLADYKWTVFTTWKVSLRKLSPQAIELFRLLAFMHHDRILEDTFRRACLKVGLDKRVAFTDEYASAEGAVASFLSAFQTPSGDWYRPAFLQLITEIRSYSLIDFDPSHGTYSVHSLVHSWIRTTVEESSEAEKRTTILLALSIDREFEAHDYEYRIKLVPHIDALPTAYTSDPNLARKFAMVYDEAGKFQVAKSLFEAVVETDKRIFGPCHPDTLTDMFELANAYHRNGEPREAENMYTAVIEGRTQALGAGHPDTYRAKGYLAATHRQQSRFKEAVQLNLEVIEAAKRLLGPEARETFISRYSLAATYFAQGRFQDAESILTELISTETELLGSTHPDTLNAMELLADVLQSMSGYEGLDRLGAAEDIATRVLETRRQTYGDDHPRTLACHAIVARIHFKQGRFDSAVKIQEETDNIQSQTLGELHARTRSIRKDLAFTYQSLGRFAEAETVQRKVVEVGIRVLGRENLDVLSTIINLAKVCSLRGKWTEAETIIAEELDVWSRMSDTNDGSAVTMLKVNMADLYVKQRRWEEAKVLMQGATQAILNDPEHRYMEFNLQTLNKIEEALWKERCTRWVYYLAGFFVALLSITFMHTRVL</sequence>
<evidence type="ECO:0000313" key="5">
    <source>
        <dbReference type="EMBL" id="KEP51977.1"/>
    </source>
</evidence>
<name>A0A074SPM6_9AGAM</name>
<dbReference type="GO" id="GO:0046486">
    <property type="term" value="P:glycerolipid metabolic process"/>
    <property type="evidence" value="ECO:0007669"/>
    <property type="project" value="UniProtKB-ARBA"/>
</dbReference>
<feature type="domain" description="PNPLA" evidence="4">
    <location>
        <begin position="2"/>
        <end position="198"/>
    </location>
</feature>
<keyword evidence="6" id="KW-1185">Reference proteome</keyword>
<dbReference type="Gene3D" id="3.40.50.300">
    <property type="entry name" value="P-loop containing nucleotide triphosphate hydrolases"/>
    <property type="match status" value="1"/>
</dbReference>
<keyword evidence="3" id="KW-1133">Transmembrane helix</keyword>
<reference evidence="5 6" key="1">
    <citation type="submission" date="2013-12" db="EMBL/GenBank/DDBJ databases">
        <authorList>
            <person name="Cubeta M."/>
            <person name="Pakala S."/>
            <person name="Fedorova N."/>
            <person name="Thomas E."/>
            <person name="Dean R."/>
            <person name="Jabaji S."/>
            <person name="Neate S."/>
            <person name="Toda T."/>
            <person name="Tavantzis S."/>
            <person name="Vilgalys R."/>
            <person name="Bharathan N."/>
            <person name="Pakala S."/>
            <person name="Losada L.S."/>
            <person name="Zafar N."/>
            <person name="Nierman W."/>
        </authorList>
    </citation>
    <scope>NUCLEOTIDE SEQUENCE [LARGE SCALE GENOMIC DNA]</scope>
    <source>
        <strain evidence="5 6">123E</strain>
    </source>
</reference>
<dbReference type="PANTHER" id="PTHR46082:SF6">
    <property type="entry name" value="AAA+ ATPASE DOMAIN-CONTAINING PROTEIN-RELATED"/>
    <property type="match status" value="1"/>
</dbReference>
<dbReference type="OrthoDB" id="3259098at2759"/>
<keyword evidence="3" id="KW-0812">Transmembrane</keyword>
<organism evidence="5 6">
    <name type="scientific">Rhizoctonia solani 123E</name>
    <dbReference type="NCBI Taxonomy" id="1423351"/>
    <lineage>
        <taxon>Eukaryota</taxon>
        <taxon>Fungi</taxon>
        <taxon>Dikarya</taxon>
        <taxon>Basidiomycota</taxon>
        <taxon>Agaricomycotina</taxon>
        <taxon>Agaricomycetes</taxon>
        <taxon>Cantharellales</taxon>
        <taxon>Ceratobasidiaceae</taxon>
        <taxon>Rhizoctonia</taxon>
    </lineage>
</organism>
<dbReference type="InterPro" id="IPR011990">
    <property type="entry name" value="TPR-like_helical_dom_sf"/>
</dbReference>
<dbReference type="EMBL" id="AZST01000132">
    <property type="protein sequence ID" value="KEP51977.1"/>
    <property type="molecule type" value="Genomic_DNA"/>
</dbReference>
<evidence type="ECO:0000256" key="2">
    <source>
        <dbReference type="PROSITE-ProRule" id="PRU01161"/>
    </source>
</evidence>
<dbReference type="SUPFAM" id="SSF52540">
    <property type="entry name" value="P-loop containing nucleoside triphosphate hydrolases"/>
    <property type="match status" value="1"/>
</dbReference>
<dbReference type="PROSITE" id="PS51635">
    <property type="entry name" value="PNPLA"/>
    <property type="match status" value="1"/>
</dbReference>
<feature type="transmembrane region" description="Helical" evidence="3">
    <location>
        <begin position="1137"/>
        <end position="1156"/>
    </location>
</feature>
<evidence type="ECO:0000256" key="1">
    <source>
        <dbReference type="ARBA" id="ARBA00023098"/>
    </source>
</evidence>
<proteinExistence type="predicted"/>
<comment type="caution">
    <text evidence="5">The sequence shown here is derived from an EMBL/GenBank/DDBJ whole genome shotgun (WGS) entry which is preliminary data.</text>
</comment>
<evidence type="ECO:0000259" key="4">
    <source>
        <dbReference type="PROSITE" id="PS51635"/>
    </source>
</evidence>
<comment type="caution">
    <text evidence="2">Lacks conserved residue(s) required for the propagation of feature annotation.</text>
</comment>
<dbReference type="InterPro" id="IPR002641">
    <property type="entry name" value="PNPLA_dom"/>
</dbReference>
<dbReference type="Pfam" id="PF13424">
    <property type="entry name" value="TPR_12"/>
    <property type="match status" value="4"/>
</dbReference>
<dbReference type="InterPro" id="IPR016035">
    <property type="entry name" value="Acyl_Trfase/lysoPLipase"/>
</dbReference>
<dbReference type="InterPro" id="IPR027417">
    <property type="entry name" value="P-loop_NTPase"/>
</dbReference>
<dbReference type="SUPFAM" id="SSF48452">
    <property type="entry name" value="TPR-like"/>
    <property type="match status" value="2"/>
</dbReference>
<evidence type="ECO:0000313" key="6">
    <source>
        <dbReference type="Proteomes" id="UP000027456"/>
    </source>
</evidence>
<dbReference type="Pfam" id="PF01734">
    <property type="entry name" value="Patatin"/>
    <property type="match status" value="1"/>
</dbReference>
<feature type="short sequence motif" description="GXGXXG" evidence="2">
    <location>
        <begin position="6"/>
        <end position="11"/>
    </location>
</feature>
<dbReference type="HOGENOM" id="CLU_000288_125_6_1"/>